<protein>
    <recommendedName>
        <fullName evidence="5">Lipoprotein with Yx(FWY)xxD motif</fullName>
    </recommendedName>
</protein>
<accession>A0A7V7KFK0</accession>
<dbReference type="RefSeq" id="WP_149329827.1">
    <property type="nucleotide sequence ID" value="NZ_VTPY01000007.1"/>
</dbReference>
<comment type="caution">
    <text evidence="3">The sequence shown here is derived from an EMBL/GenBank/DDBJ whole genome shotgun (WGS) entry which is preliminary data.</text>
</comment>
<evidence type="ECO:0000256" key="1">
    <source>
        <dbReference type="SAM" id="MobiDB-lite"/>
    </source>
</evidence>
<evidence type="ECO:0000313" key="4">
    <source>
        <dbReference type="Proteomes" id="UP000486760"/>
    </source>
</evidence>
<dbReference type="AlphaFoldDB" id="A0A7V7KFK0"/>
<name>A0A7V7KFK0_9GAMM</name>
<feature type="chain" id="PRO_5031378804" description="Lipoprotein with Yx(FWY)xxD motif" evidence="2">
    <location>
        <begin position="25"/>
        <end position="194"/>
    </location>
</feature>
<proteinExistence type="predicted"/>
<dbReference type="EMBL" id="VTPY01000007">
    <property type="protein sequence ID" value="KAA0010445.1"/>
    <property type="molecule type" value="Genomic_DNA"/>
</dbReference>
<organism evidence="3 4">
    <name type="scientific">Billgrantia pellis</name>
    <dbReference type="NCBI Taxonomy" id="2606936"/>
    <lineage>
        <taxon>Bacteria</taxon>
        <taxon>Pseudomonadati</taxon>
        <taxon>Pseudomonadota</taxon>
        <taxon>Gammaproteobacteria</taxon>
        <taxon>Oceanospirillales</taxon>
        <taxon>Halomonadaceae</taxon>
        <taxon>Billgrantia</taxon>
    </lineage>
</organism>
<gene>
    <name evidence="3" type="ORF">F0A17_18475</name>
</gene>
<feature type="region of interest" description="Disordered" evidence="1">
    <location>
        <begin position="25"/>
        <end position="58"/>
    </location>
</feature>
<dbReference type="Pfam" id="PF03640">
    <property type="entry name" value="Lipoprotein_15"/>
    <property type="match status" value="2"/>
</dbReference>
<evidence type="ECO:0008006" key="5">
    <source>
        <dbReference type="Google" id="ProtNLM"/>
    </source>
</evidence>
<dbReference type="Proteomes" id="UP000486760">
    <property type="component" value="Unassembled WGS sequence"/>
</dbReference>
<sequence length="194" mass="20989">MSSTRLLRLASAMVVLAGSSLAMAAPDTAETDGDDPMQVEGMSPAENEDQLDATSDPVDRAKVTVSEKAPYGRYLTNQDGKSLYLFDRDEQGGDYSTCKESCAIAWPPYTTEAPPVAGDGVDDDRLGAIERDDGTRQVTYDGWPLYFFARDVYPGDALGQDVEHMGGHWYLLSPNGDLIETEAREAAEPAEPGE</sequence>
<keyword evidence="4" id="KW-1185">Reference proteome</keyword>
<feature type="signal peptide" evidence="2">
    <location>
        <begin position="1"/>
        <end position="24"/>
    </location>
</feature>
<dbReference type="GO" id="GO:0043448">
    <property type="term" value="P:alkane catabolic process"/>
    <property type="evidence" value="ECO:0007669"/>
    <property type="project" value="TreeGrafter"/>
</dbReference>
<dbReference type="InterPro" id="IPR005297">
    <property type="entry name" value="Lipoprotein_repeat"/>
</dbReference>
<keyword evidence="2" id="KW-0732">Signal</keyword>
<evidence type="ECO:0000256" key="2">
    <source>
        <dbReference type="SAM" id="SignalP"/>
    </source>
</evidence>
<dbReference type="PANTHER" id="PTHR39335:SF1">
    <property type="entry name" value="BLL4220 PROTEIN"/>
    <property type="match status" value="1"/>
</dbReference>
<evidence type="ECO:0000313" key="3">
    <source>
        <dbReference type="EMBL" id="KAA0010445.1"/>
    </source>
</evidence>
<reference evidence="3 4" key="1">
    <citation type="submission" date="2019-08" db="EMBL/GenBank/DDBJ databases">
        <title>Bioinformatics analysis of the strain L3 and L5.</title>
        <authorList>
            <person name="Li X."/>
        </authorList>
    </citation>
    <scope>NUCLEOTIDE SEQUENCE [LARGE SCALE GENOMIC DNA]</scope>
    <source>
        <strain evidence="3 4">L5</strain>
    </source>
</reference>
<dbReference type="PANTHER" id="PTHR39335">
    <property type="entry name" value="BLL4220 PROTEIN"/>
    <property type="match status" value="1"/>
</dbReference>